<keyword evidence="5 7" id="KW-0949">S-adenosyl-L-methionine</keyword>
<dbReference type="InterPro" id="IPR027391">
    <property type="entry name" value="Nol1_Nop2_Fmu_2"/>
</dbReference>
<keyword evidence="3 7" id="KW-0489">Methyltransferase</keyword>
<keyword evidence="2" id="KW-0963">Cytoplasm</keyword>
<dbReference type="InterPro" id="IPR049560">
    <property type="entry name" value="MeTrfase_RsmB-F_NOP2_cat"/>
</dbReference>
<evidence type="ECO:0000256" key="3">
    <source>
        <dbReference type="ARBA" id="ARBA00022603"/>
    </source>
</evidence>
<proteinExistence type="inferred from homology"/>
<evidence type="ECO:0000256" key="1">
    <source>
        <dbReference type="ARBA" id="ARBA00007494"/>
    </source>
</evidence>
<dbReference type="CDD" id="cd21147">
    <property type="entry name" value="RsmF_methylt_CTD1"/>
    <property type="match status" value="1"/>
</dbReference>
<gene>
    <name evidence="9" type="ORF">OCV63_11435</name>
</gene>
<keyword evidence="4 7" id="KW-0808">Transferase</keyword>
<evidence type="ECO:0000313" key="9">
    <source>
        <dbReference type="EMBL" id="MCU6697495.1"/>
    </source>
</evidence>
<dbReference type="GO" id="GO:0008168">
    <property type="term" value="F:methyltransferase activity"/>
    <property type="evidence" value="ECO:0007669"/>
    <property type="project" value="UniProtKB-KW"/>
</dbReference>
<evidence type="ECO:0000259" key="8">
    <source>
        <dbReference type="PROSITE" id="PS51686"/>
    </source>
</evidence>
<dbReference type="EMBL" id="JAOQKC010000015">
    <property type="protein sequence ID" value="MCU6697495.1"/>
    <property type="molecule type" value="Genomic_DNA"/>
</dbReference>
<dbReference type="PRINTS" id="PR02008">
    <property type="entry name" value="RCMTFAMILY"/>
</dbReference>
<evidence type="ECO:0000256" key="4">
    <source>
        <dbReference type="ARBA" id="ARBA00022679"/>
    </source>
</evidence>
<dbReference type="InterPro" id="IPR001678">
    <property type="entry name" value="MeTrfase_RsmB-F_NOP2_dom"/>
</dbReference>
<keyword evidence="10" id="KW-1185">Reference proteome</keyword>
<dbReference type="Gene3D" id="3.30.70.1170">
    <property type="entry name" value="Sun protein, domain 3"/>
    <property type="match status" value="1"/>
</dbReference>
<comment type="caution">
    <text evidence="7">Lacks conserved residue(s) required for the propagation of feature annotation.</text>
</comment>
<name>A0ABT2RZQ1_9FIRM</name>
<sequence>MLQLPESFLEEMRELLGGEYDAWEKSYEGNEGFRGLRVNTGKLRPEEFQALSAFSLRPVPWTRNGFYLEGQEQASKHPYYAAGLYYLQEPSAMTPAACLPIEEGDRVLDLCAAPGGKATELAARLHGTGVLVANDISNSRAKALLKNLELFGAGNILVTSETPERLLDYFEGWFDKILVDAPCSGEGMFRKEPSMVKDWLEKGPDYYAGIQRTVVTAAAKLLRPGGLLLYSTCTFSRHENEETIERLMQEEGFTLLPLPLPKDRADLGFAPGLDTCAEAARLFPHRLNGEGHFVALLQKNECLPDCPDASGAGFPKRKEKADARGILKKLPEEWLDFAKDLHVAWDSRLFRLYDSRLYLLPEALAGKNIRSLRFLRTGLYLGEVKQKRFEPSQALAMALRKEDFALTADLKADDERVVRYLKGETLELEDLVSPKAKGWCLVCVDGYPLGWGKLSNGTLKNKYYPGWRW</sequence>
<dbReference type="PANTHER" id="PTHR22807:SF30">
    <property type="entry name" value="28S RRNA (CYTOSINE(4447)-C(5))-METHYLTRANSFERASE-RELATED"/>
    <property type="match status" value="1"/>
</dbReference>
<dbReference type="Proteomes" id="UP001652461">
    <property type="component" value="Unassembled WGS sequence"/>
</dbReference>
<evidence type="ECO:0000256" key="6">
    <source>
        <dbReference type="ARBA" id="ARBA00022884"/>
    </source>
</evidence>
<dbReference type="InterPro" id="IPR018314">
    <property type="entry name" value="RsmB/NOL1/NOP2-like_CS"/>
</dbReference>
<dbReference type="Gene3D" id="3.40.50.150">
    <property type="entry name" value="Vaccinia Virus protein VP39"/>
    <property type="match status" value="1"/>
</dbReference>
<feature type="binding site" evidence="7">
    <location>
        <position position="180"/>
    </location>
    <ligand>
        <name>S-adenosyl-L-methionine</name>
        <dbReference type="ChEBI" id="CHEBI:59789"/>
    </ligand>
</feature>
<feature type="active site" description="Nucleophile" evidence="7">
    <location>
        <position position="233"/>
    </location>
</feature>
<dbReference type="PANTHER" id="PTHR22807">
    <property type="entry name" value="NOP2 YEAST -RELATED NOL1/NOP2/FMU SUN DOMAIN-CONTAINING"/>
    <property type="match status" value="1"/>
</dbReference>
<dbReference type="Pfam" id="PF13636">
    <property type="entry name" value="Methyltranf_PUA"/>
    <property type="match status" value="1"/>
</dbReference>
<feature type="domain" description="SAM-dependent MTase RsmB/NOP-type" evidence="8">
    <location>
        <begin position="19"/>
        <end position="300"/>
    </location>
</feature>
<dbReference type="Pfam" id="PF17126">
    <property type="entry name" value="RsmF_methylt_CI"/>
    <property type="match status" value="1"/>
</dbReference>
<dbReference type="GO" id="GO:0032259">
    <property type="term" value="P:methylation"/>
    <property type="evidence" value="ECO:0007669"/>
    <property type="project" value="UniProtKB-KW"/>
</dbReference>
<dbReference type="Pfam" id="PF01189">
    <property type="entry name" value="Methyltr_RsmB-F"/>
    <property type="match status" value="1"/>
</dbReference>
<keyword evidence="6 7" id="KW-0694">RNA-binding</keyword>
<dbReference type="Pfam" id="PF17125">
    <property type="entry name" value="Methyltr_RsmF_N"/>
    <property type="match status" value="1"/>
</dbReference>
<dbReference type="Gene3D" id="2.30.130.60">
    <property type="match status" value="1"/>
</dbReference>
<dbReference type="InterPro" id="IPR031341">
    <property type="entry name" value="Methyltr_RsmF_N"/>
</dbReference>
<comment type="similarity">
    <text evidence="1 7">Belongs to the class I-like SAM-binding methyltransferase superfamily. RsmB/NOP family.</text>
</comment>
<feature type="binding site" evidence="7">
    <location>
        <begin position="111"/>
        <end position="117"/>
    </location>
    <ligand>
        <name>S-adenosyl-L-methionine</name>
        <dbReference type="ChEBI" id="CHEBI:59789"/>
    </ligand>
</feature>
<evidence type="ECO:0000256" key="5">
    <source>
        <dbReference type="ARBA" id="ARBA00022691"/>
    </source>
</evidence>
<dbReference type="CDD" id="cd02440">
    <property type="entry name" value="AdoMet_MTases"/>
    <property type="match status" value="1"/>
</dbReference>
<evidence type="ECO:0000256" key="7">
    <source>
        <dbReference type="PROSITE-ProRule" id="PRU01023"/>
    </source>
</evidence>
<accession>A0ABT2RZQ1</accession>
<evidence type="ECO:0000256" key="2">
    <source>
        <dbReference type="ARBA" id="ARBA00022490"/>
    </source>
</evidence>
<comment type="caution">
    <text evidence="9">The sequence shown here is derived from an EMBL/GenBank/DDBJ whole genome shotgun (WGS) entry which is preliminary data.</text>
</comment>
<dbReference type="InterPro" id="IPR029063">
    <property type="entry name" value="SAM-dependent_MTases_sf"/>
</dbReference>
<dbReference type="SUPFAM" id="SSF53335">
    <property type="entry name" value="S-adenosyl-L-methionine-dependent methyltransferases"/>
    <property type="match status" value="1"/>
</dbReference>
<dbReference type="InterPro" id="IPR031340">
    <property type="entry name" value="RsmF_methylt_CI"/>
</dbReference>
<dbReference type="InterPro" id="IPR023267">
    <property type="entry name" value="RCMT"/>
</dbReference>
<organism evidence="9 10">
    <name type="scientific">Laedolimicola ammoniilytica</name>
    <dbReference type="NCBI Taxonomy" id="2981771"/>
    <lineage>
        <taxon>Bacteria</taxon>
        <taxon>Bacillati</taxon>
        <taxon>Bacillota</taxon>
        <taxon>Clostridia</taxon>
        <taxon>Lachnospirales</taxon>
        <taxon>Lachnospiraceae</taxon>
        <taxon>Laedolimicola</taxon>
    </lineage>
</organism>
<evidence type="ECO:0000313" key="10">
    <source>
        <dbReference type="Proteomes" id="UP001652461"/>
    </source>
</evidence>
<feature type="binding site" evidence="7">
    <location>
        <position position="135"/>
    </location>
    <ligand>
        <name>S-adenosyl-L-methionine</name>
        <dbReference type="ChEBI" id="CHEBI:59789"/>
    </ligand>
</feature>
<dbReference type="PROSITE" id="PS51686">
    <property type="entry name" value="SAM_MT_RSMB_NOP"/>
    <property type="match status" value="1"/>
</dbReference>
<dbReference type="PROSITE" id="PS01153">
    <property type="entry name" value="NOL1_NOP2_SUN"/>
    <property type="match status" value="1"/>
</dbReference>
<protein>
    <submittedName>
        <fullName evidence="9">RsmB/NOP family class I SAM-dependent RNA methyltransferase</fullName>
    </submittedName>
</protein>
<dbReference type="RefSeq" id="WP_158363970.1">
    <property type="nucleotide sequence ID" value="NZ_JAOQKC010000015.1"/>
</dbReference>
<reference evidence="9 10" key="1">
    <citation type="journal article" date="2021" name="ISME Commun">
        <title>Automated analysis of genomic sequences facilitates high-throughput and comprehensive description of bacteria.</title>
        <authorList>
            <person name="Hitch T.C.A."/>
        </authorList>
    </citation>
    <scope>NUCLEOTIDE SEQUENCE [LARGE SCALE GENOMIC DNA]</scope>
    <source>
        <strain evidence="9 10">Sanger_04</strain>
    </source>
</reference>